<feature type="region of interest" description="Disordered" evidence="1">
    <location>
        <begin position="11"/>
        <end position="35"/>
    </location>
</feature>
<dbReference type="PANTHER" id="PTHR22380">
    <property type="entry name" value="TESTIS-EXPRESSED PROTEIN 15"/>
    <property type="match status" value="1"/>
</dbReference>
<dbReference type="PANTHER" id="PTHR22380:SF1">
    <property type="entry name" value="TESTIS-EXPRESSED PROTEIN 15"/>
    <property type="match status" value="1"/>
</dbReference>
<feature type="compositionally biased region" description="Polar residues" evidence="1">
    <location>
        <begin position="595"/>
        <end position="607"/>
    </location>
</feature>
<dbReference type="GO" id="GO:0007140">
    <property type="term" value="P:male meiotic nuclear division"/>
    <property type="evidence" value="ECO:0007669"/>
    <property type="project" value="InterPro"/>
</dbReference>
<feature type="region of interest" description="Disordered" evidence="1">
    <location>
        <begin position="274"/>
        <end position="385"/>
    </location>
</feature>
<dbReference type="InterPro" id="IPR026616">
    <property type="entry name" value="TEX15"/>
</dbReference>
<feature type="compositionally biased region" description="Low complexity" evidence="1">
    <location>
        <begin position="570"/>
        <end position="594"/>
    </location>
</feature>
<keyword evidence="4" id="KW-1185">Reference proteome</keyword>
<comment type="caution">
    <text evidence="3">The sequence shown here is derived from an EMBL/GenBank/DDBJ whole genome shotgun (WGS) entry which is preliminary data.</text>
</comment>
<feature type="compositionally biased region" description="Low complexity" evidence="1">
    <location>
        <begin position="347"/>
        <end position="362"/>
    </location>
</feature>
<feature type="compositionally biased region" description="Basic and acidic residues" evidence="1">
    <location>
        <begin position="285"/>
        <end position="298"/>
    </location>
</feature>
<dbReference type="GO" id="GO:0007130">
    <property type="term" value="P:synaptonemal complex assembly"/>
    <property type="evidence" value="ECO:0007669"/>
    <property type="project" value="TreeGrafter"/>
</dbReference>
<feature type="compositionally biased region" description="Polar residues" evidence="1">
    <location>
        <begin position="300"/>
        <end position="312"/>
    </location>
</feature>
<gene>
    <name evidence="3" type="ORF">OXX778_LOCUS5217</name>
</gene>
<feature type="compositionally biased region" description="Polar residues" evidence="1">
    <location>
        <begin position="363"/>
        <end position="385"/>
    </location>
</feature>
<feature type="compositionally biased region" description="Polar residues" evidence="1">
    <location>
        <begin position="392"/>
        <end position="403"/>
    </location>
</feature>
<organism evidence="3 4">
    <name type="scientific">Brachionus calyciflorus</name>
    <dbReference type="NCBI Taxonomy" id="104777"/>
    <lineage>
        <taxon>Eukaryota</taxon>
        <taxon>Metazoa</taxon>
        <taxon>Spiralia</taxon>
        <taxon>Gnathifera</taxon>
        <taxon>Rotifera</taxon>
        <taxon>Eurotatoria</taxon>
        <taxon>Monogononta</taxon>
        <taxon>Pseudotrocha</taxon>
        <taxon>Ploima</taxon>
        <taxon>Brachionidae</taxon>
        <taxon>Brachionus</taxon>
    </lineage>
</organism>
<dbReference type="Proteomes" id="UP000663879">
    <property type="component" value="Unassembled WGS sequence"/>
</dbReference>
<reference evidence="3" key="1">
    <citation type="submission" date="2021-02" db="EMBL/GenBank/DDBJ databases">
        <authorList>
            <person name="Nowell W R."/>
        </authorList>
    </citation>
    <scope>NUCLEOTIDE SEQUENCE</scope>
    <source>
        <strain evidence="3">Ploen Becks lab</strain>
    </source>
</reference>
<dbReference type="OrthoDB" id="10054471at2759"/>
<dbReference type="Pfam" id="PF12509">
    <property type="entry name" value="DUF3715"/>
    <property type="match status" value="1"/>
</dbReference>
<evidence type="ECO:0000259" key="2">
    <source>
        <dbReference type="Pfam" id="PF12509"/>
    </source>
</evidence>
<dbReference type="AlphaFoldDB" id="A0A813QZR8"/>
<evidence type="ECO:0000313" key="3">
    <source>
        <dbReference type="EMBL" id="CAF0776241.1"/>
    </source>
</evidence>
<accession>A0A813QZR8</accession>
<sequence length="747" mass="83643">MFNSLMPNPILQNSHHHHQHHQTLTLPTSLNQPTQLPTQTNGFKMLFELESNTTLNKTIINLLKKSYFIKKSLNWQPVKYELVVNNKLMQEFEQIKDEFKSHAKEELEYEENYGYLIENEHQINEIVQNGYCCQDNNYNVIGQSKSGVYLCKYPDVAIKYNESRRYPDHFTFKMIIFKICYGKQTLALVRKDAKLAPIPATINFNSHMSVIAPKEKDDIEAQFDHSQIYLYEHDANKLPIKRPRHCLPYAVVTWLKTDESNEWPVSFTDLEIIPQNGESNGHQNGENHEAQNESKGENKNAINETKTETQIENPEAEIKTVTSEEEKTVENHDEPSKDPETNKTDTENLNSKSENNEQSSSEQRTTSPSKQEPTNNPSVTPNSSQVQINALNGTPVAPTTPNGTPAIPKPANNFYPKPTAYTAYRHAVPTAMNPYIYQANHLAGLRLPYAGAPQIPAQALAALPNQQYINQAPLQQQVFLCRGPNGLTYVTAASPAIVSQQLAVAQAQAQAQAQAILQQQVLQAQVQQQQQLAAAGLQFQKFPQQIINNQIIQTQQQPQPTQQIIYQAAPQPANTQKPSQTPSQQTNQPSQQQNSHVPQTQSPKTQQLNGQQTLLAYGPQQGQQMYTPSPSTQAAIATQQGYMLAGTNLQQQQAQQQQIQQIQQLQQQQLQQQQLLNYQLAGGSIGLPGQAAHGQGLAAVPGGYQLVDYRQLQGIPGAVSLDQLAGLAGVQRARLLQQARHHPYQRP</sequence>
<feature type="compositionally biased region" description="Basic and acidic residues" evidence="1">
    <location>
        <begin position="316"/>
        <end position="346"/>
    </location>
</feature>
<feature type="domain" description="TASOR pseudo-PARP" evidence="2">
    <location>
        <begin position="99"/>
        <end position="248"/>
    </location>
</feature>
<dbReference type="GO" id="GO:0005634">
    <property type="term" value="C:nucleus"/>
    <property type="evidence" value="ECO:0007669"/>
    <property type="project" value="TreeGrafter"/>
</dbReference>
<name>A0A813QZR8_9BILA</name>
<evidence type="ECO:0000256" key="1">
    <source>
        <dbReference type="SAM" id="MobiDB-lite"/>
    </source>
</evidence>
<dbReference type="EMBL" id="CAJNOC010000556">
    <property type="protein sequence ID" value="CAF0776241.1"/>
    <property type="molecule type" value="Genomic_DNA"/>
</dbReference>
<protein>
    <recommendedName>
        <fullName evidence="2">TASOR pseudo-PARP domain-containing protein</fullName>
    </recommendedName>
</protein>
<dbReference type="GO" id="GO:0010569">
    <property type="term" value="P:regulation of double-strand break repair via homologous recombination"/>
    <property type="evidence" value="ECO:0007669"/>
    <property type="project" value="InterPro"/>
</dbReference>
<feature type="region of interest" description="Disordered" evidence="1">
    <location>
        <begin position="570"/>
        <end position="607"/>
    </location>
</feature>
<proteinExistence type="predicted"/>
<feature type="region of interest" description="Disordered" evidence="1">
    <location>
        <begin position="392"/>
        <end position="411"/>
    </location>
</feature>
<evidence type="ECO:0000313" key="4">
    <source>
        <dbReference type="Proteomes" id="UP000663879"/>
    </source>
</evidence>
<dbReference type="InterPro" id="IPR022188">
    <property type="entry name" value="TASOR_DUF3715"/>
</dbReference>